<proteinExistence type="predicted"/>
<accession>A0A2A2F4P5</accession>
<reference evidence="1 2" key="1">
    <citation type="submission" date="2017-08" db="EMBL/GenBank/DDBJ databases">
        <title>Halovibrio sewagensis sp. nov., isolated from wastewater of high salinity.</title>
        <authorList>
            <person name="Dong X."/>
            <person name="Zhang G."/>
        </authorList>
    </citation>
    <scope>NUCLEOTIDE SEQUENCE [LARGE SCALE GENOMIC DNA]</scope>
    <source>
        <strain evidence="1 2">YL5-2</strain>
    </source>
</reference>
<dbReference type="AlphaFoldDB" id="A0A2A2F4P5"/>
<dbReference type="EMBL" id="NSKD01000003">
    <property type="protein sequence ID" value="PAU80561.1"/>
    <property type="molecule type" value="Genomic_DNA"/>
</dbReference>
<evidence type="ECO:0000313" key="1">
    <source>
        <dbReference type="EMBL" id="PAU80561.1"/>
    </source>
</evidence>
<comment type="caution">
    <text evidence="1">The sequence shown here is derived from an EMBL/GenBank/DDBJ whole genome shotgun (WGS) entry which is preliminary data.</text>
</comment>
<sequence>MTMQVDQAIDTHGAEAVYQAAARYLEGDSDALAAVGLAVEDLGEAWRVQSAAWQSMPLEDRAAEYLESYRSLAGC</sequence>
<gene>
    <name evidence="1" type="ORF">CK501_09010</name>
</gene>
<dbReference type="Proteomes" id="UP000218896">
    <property type="component" value="Unassembled WGS sequence"/>
</dbReference>
<organism evidence="1 2">
    <name type="scientific">Halovibrio salipaludis</name>
    <dbReference type="NCBI Taxonomy" id="2032626"/>
    <lineage>
        <taxon>Bacteria</taxon>
        <taxon>Pseudomonadati</taxon>
        <taxon>Pseudomonadota</taxon>
        <taxon>Gammaproteobacteria</taxon>
        <taxon>Oceanospirillales</taxon>
        <taxon>Halomonadaceae</taxon>
        <taxon>Halovibrio</taxon>
    </lineage>
</organism>
<keyword evidence="2" id="KW-1185">Reference proteome</keyword>
<name>A0A2A2F4P5_9GAMM</name>
<protein>
    <submittedName>
        <fullName evidence="1">Uncharacterized protein</fullName>
    </submittedName>
</protein>
<evidence type="ECO:0000313" key="2">
    <source>
        <dbReference type="Proteomes" id="UP000218896"/>
    </source>
</evidence>